<dbReference type="RefSeq" id="WP_281779404.1">
    <property type="nucleotide sequence ID" value="NZ_AP027041.1"/>
</dbReference>
<feature type="signal peptide" evidence="1">
    <location>
        <begin position="1"/>
        <end position="28"/>
    </location>
</feature>
<gene>
    <name evidence="4" type="ORF">LA521A_26720</name>
</gene>
<dbReference type="PROSITE" id="PS51318">
    <property type="entry name" value="TAT"/>
    <property type="match status" value="1"/>
</dbReference>
<dbReference type="Pfam" id="PF12708">
    <property type="entry name" value="Pect-lyase_RHGA_epim"/>
    <property type="match status" value="1"/>
</dbReference>
<dbReference type="InterPro" id="IPR039448">
    <property type="entry name" value="Beta_helix"/>
</dbReference>
<feature type="chain" id="PRO_5046415648" description="Pectate lyase superfamily protein domain-containing protein" evidence="1">
    <location>
        <begin position="29"/>
        <end position="358"/>
    </location>
</feature>
<name>A0ABM8DFU0_9GAMM</name>
<reference evidence="4 5" key="1">
    <citation type="journal article" date="2023" name="Int. J. Syst. Evol. Microbiol.">
        <title>Physiological and genomic analyses of cobalamin (vitamin B12)-auxotrophy of Lysobacter auxotrophicus sp. nov., a methionine-auxotrophic chitinolytic bacterium isolated from chitin-treated soil.</title>
        <authorList>
            <person name="Saito A."/>
            <person name="Dohra H."/>
            <person name="Hamada M."/>
            <person name="Moriuchi R."/>
            <person name="Kotsuchibashi Y."/>
            <person name="Mori K."/>
        </authorList>
    </citation>
    <scope>NUCLEOTIDE SEQUENCE [LARGE SCALE GENOMIC DNA]</scope>
    <source>
        <strain evidence="4 5">5-21a</strain>
    </source>
</reference>
<dbReference type="Pfam" id="PF13229">
    <property type="entry name" value="Beta_helix"/>
    <property type="match status" value="1"/>
</dbReference>
<organism evidence="4 5">
    <name type="scientific">Lysobacter auxotrophicus</name>
    <dbReference type="NCBI Taxonomy" id="2992573"/>
    <lineage>
        <taxon>Bacteria</taxon>
        <taxon>Pseudomonadati</taxon>
        <taxon>Pseudomonadota</taxon>
        <taxon>Gammaproteobacteria</taxon>
        <taxon>Lysobacterales</taxon>
        <taxon>Lysobacteraceae</taxon>
        <taxon>Lysobacter</taxon>
    </lineage>
</organism>
<evidence type="ECO:0008006" key="6">
    <source>
        <dbReference type="Google" id="ProtNLM"/>
    </source>
</evidence>
<dbReference type="EMBL" id="AP027041">
    <property type="protein sequence ID" value="BDU17471.1"/>
    <property type="molecule type" value="Genomic_DNA"/>
</dbReference>
<evidence type="ECO:0000313" key="5">
    <source>
        <dbReference type="Proteomes" id="UP001317822"/>
    </source>
</evidence>
<feature type="domain" description="Rhamnogalacturonase A/B/Epimerase-like pectate lyase" evidence="2">
    <location>
        <begin position="40"/>
        <end position="103"/>
    </location>
</feature>
<dbReference type="Proteomes" id="UP001317822">
    <property type="component" value="Chromosome"/>
</dbReference>
<dbReference type="InterPro" id="IPR006311">
    <property type="entry name" value="TAT_signal"/>
</dbReference>
<dbReference type="InterPro" id="IPR024535">
    <property type="entry name" value="RHGA/B-epi-like_pectate_lyase"/>
</dbReference>
<proteinExistence type="predicted"/>
<dbReference type="InterPro" id="IPR012334">
    <property type="entry name" value="Pectin_lyas_fold"/>
</dbReference>
<keyword evidence="1" id="KW-0732">Signal</keyword>
<feature type="domain" description="Right handed beta helix" evidence="3">
    <location>
        <begin position="118"/>
        <end position="264"/>
    </location>
</feature>
<dbReference type="InterPro" id="IPR011050">
    <property type="entry name" value="Pectin_lyase_fold/virulence"/>
</dbReference>
<dbReference type="Gene3D" id="2.160.20.10">
    <property type="entry name" value="Single-stranded right-handed beta-helix, Pectin lyase-like"/>
    <property type="match status" value="1"/>
</dbReference>
<evidence type="ECO:0000259" key="3">
    <source>
        <dbReference type="Pfam" id="PF13229"/>
    </source>
</evidence>
<evidence type="ECO:0000259" key="2">
    <source>
        <dbReference type="Pfam" id="PF12708"/>
    </source>
</evidence>
<dbReference type="SUPFAM" id="SSF51126">
    <property type="entry name" value="Pectin lyase-like"/>
    <property type="match status" value="1"/>
</dbReference>
<keyword evidence="5" id="KW-1185">Reference proteome</keyword>
<accession>A0ABM8DFU0</accession>
<sequence>MDATRRGLLLGGSVAGAALIGLSHQANASISSSSTVSYSFDVVEQGADPSGVNDSTQAFKAAIALAAGTGTGGGVVLIPSGRYLIAETLILPSYITLRGPGTPHSATLDFAGQQTGPGLRLTGYGHIGVEGLCVANTASNGVEIDDSGSIAYRNFCHLRDVLVVNAGGSGFVAKNSYMCSFERCWAREARDFGFRFLGFHTSLKLDTCWADSCGQTGFSLNSVVYSTINNCGADSNNGYGYFLSNCQGVALTGCGAESNFYSSVGMAASAAWAATAVASEPHLKGITITSFFSLLGNTGGGPAYGTFLSIFAQDGKKIEGSSLNHHTFSDIRGIAEVKKSGAASDLDFPVYQGSRLVG</sequence>
<evidence type="ECO:0000256" key="1">
    <source>
        <dbReference type="SAM" id="SignalP"/>
    </source>
</evidence>
<evidence type="ECO:0000313" key="4">
    <source>
        <dbReference type="EMBL" id="BDU17471.1"/>
    </source>
</evidence>
<protein>
    <recommendedName>
        <fullName evidence="6">Pectate lyase superfamily protein domain-containing protein</fullName>
    </recommendedName>
</protein>